<sequence length="199" mass="21926">MARSVRRKLRQIERARIRTVEERTQQIFDERTERLAARRDAADSPAEALPRALICGASRERFGLPIDAIAEVLPPQSCMPVPDGPPALVGLFGRSGRLVSVIDLDLALGLEPTSPDYENHHFVLLRREHPQVALRVERAYAVADVLPLMGEEAASFRNDAVTGYGKVQSEDADREETLSLLDVEGLLRPFLPAASVPGV</sequence>
<dbReference type="SUPFAM" id="SSF50341">
    <property type="entry name" value="CheW-like"/>
    <property type="match status" value="1"/>
</dbReference>
<dbReference type="PROSITE" id="PS50851">
    <property type="entry name" value="CHEW"/>
    <property type="match status" value="1"/>
</dbReference>
<accession>A0ABY5RRG9</accession>
<dbReference type="Gene3D" id="2.40.50.180">
    <property type="entry name" value="CheA-289, Domain 4"/>
    <property type="match status" value="1"/>
</dbReference>
<organism evidence="2 3">
    <name type="scientific">Microvirga terrae</name>
    <dbReference type="NCBI Taxonomy" id="2740529"/>
    <lineage>
        <taxon>Bacteria</taxon>
        <taxon>Pseudomonadati</taxon>
        <taxon>Pseudomonadota</taxon>
        <taxon>Alphaproteobacteria</taxon>
        <taxon>Hyphomicrobiales</taxon>
        <taxon>Methylobacteriaceae</taxon>
        <taxon>Microvirga</taxon>
    </lineage>
</organism>
<evidence type="ECO:0000259" key="1">
    <source>
        <dbReference type="PROSITE" id="PS50851"/>
    </source>
</evidence>
<dbReference type="Gene3D" id="2.30.30.40">
    <property type="entry name" value="SH3 Domains"/>
    <property type="match status" value="1"/>
</dbReference>
<proteinExistence type="predicted"/>
<evidence type="ECO:0000313" key="2">
    <source>
        <dbReference type="EMBL" id="UVF19397.1"/>
    </source>
</evidence>
<name>A0ABY5RRG9_9HYPH</name>
<gene>
    <name evidence="2" type="ORF">HPT29_023735</name>
</gene>
<keyword evidence="3" id="KW-1185">Reference proteome</keyword>
<dbReference type="InterPro" id="IPR036061">
    <property type="entry name" value="CheW-like_dom_sf"/>
</dbReference>
<evidence type="ECO:0000313" key="3">
    <source>
        <dbReference type="Proteomes" id="UP001017257"/>
    </source>
</evidence>
<protein>
    <submittedName>
        <fullName evidence="2">Chemotaxis protein CheW</fullName>
    </submittedName>
</protein>
<dbReference type="InterPro" id="IPR002545">
    <property type="entry name" value="CheW-lke_dom"/>
</dbReference>
<dbReference type="Pfam" id="PF01584">
    <property type="entry name" value="CheW"/>
    <property type="match status" value="1"/>
</dbReference>
<dbReference type="Proteomes" id="UP001017257">
    <property type="component" value="Chromosome"/>
</dbReference>
<feature type="domain" description="CheW-like" evidence="1">
    <location>
        <begin position="49"/>
        <end position="192"/>
    </location>
</feature>
<reference evidence="2" key="1">
    <citation type="submission" date="2022-08" db="EMBL/GenBank/DDBJ databases">
        <title>Microvirga terrae sp. nov., isolated from soil.</title>
        <authorList>
            <person name="Kim K.H."/>
            <person name="Seo Y.L."/>
            <person name="Kim J.M."/>
            <person name="Lee J.K."/>
            <person name="Han D.M."/>
            <person name="Jeon C.O."/>
        </authorList>
    </citation>
    <scope>NUCLEOTIDE SEQUENCE</scope>
    <source>
        <strain evidence="2">R24</strain>
    </source>
</reference>
<dbReference type="EMBL" id="CP102845">
    <property type="protein sequence ID" value="UVF19397.1"/>
    <property type="molecule type" value="Genomic_DNA"/>
</dbReference>
<dbReference type="RefSeq" id="WP_173949433.1">
    <property type="nucleotide sequence ID" value="NZ_CP102845.1"/>
</dbReference>
<dbReference type="SMART" id="SM00260">
    <property type="entry name" value="CheW"/>
    <property type="match status" value="1"/>
</dbReference>